<feature type="domain" description="Ubiquitin-activating enzyme SCCH" evidence="7">
    <location>
        <begin position="42"/>
        <end position="104"/>
    </location>
</feature>
<evidence type="ECO:0000256" key="6">
    <source>
        <dbReference type="SAM" id="Phobius"/>
    </source>
</evidence>
<sequence length="253" mass="27976">MEDMWKHRKRPVPLDFDELQSAASSSETTNCAGGIKDQRILSTKDSFDLFVDSLSRLATRAQQAPNSPMEWDKDDDDALDFATSAANLRASVFSIPSKTRFDVKQMAGNIIPAIATTNAIIAGAIIMQALHALKKNWSKARSVWFGRTAQRALNSTSLEKPNPGCPTCRTPYVSLKVDAEKMTLETLVEDVVKGWLGVEWDISVVEGSRIIYDPDFEDNLGKTLGDLNIKHGSQLQINDEEGSKIPVIFMLSE</sequence>
<accession>A0A8S0VNE9</accession>
<evidence type="ECO:0000313" key="10">
    <source>
        <dbReference type="Proteomes" id="UP000594638"/>
    </source>
</evidence>
<dbReference type="InterPro" id="IPR019572">
    <property type="entry name" value="UBA_E1_SCCH"/>
</dbReference>
<dbReference type="Pfam" id="PF14732">
    <property type="entry name" value="UAE_UbL"/>
    <property type="match status" value="1"/>
</dbReference>
<evidence type="ECO:0000259" key="7">
    <source>
        <dbReference type="Pfam" id="PF10585"/>
    </source>
</evidence>
<dbReference type="Gene3D" id="1.10.10.520">
    <property type="entry name" value="Ubiquitin activating enzymes (Uba3). Chain: B, domain 2"/>
    <property type="match status" value="1"/>
</dbReference>
<dbReference type="SUPFAM" id="SSF69572">
    <property type="entry name" value="Activating enzymes of the ubiquitin-like proteins"/>
    <property type="match status" value="1"/>
</dbReference>
<dbReference type="Pfam" id="PF10585">
    <property type="entry name" value="UBA_E1_SCCH"/>
    <property type="match status" value="1"/>
</dbReference>
<evidence type="ECO:0000259" key="8">
    <source>
        <dbReference type="Pfam" id="PF14732"/>
    </source>
</evidence>
<dbReference type="InterPro" id="IPR028077">
    <property type="entry name" value="UAE_UbL_dom"/>
</dbReference>
<proteinExistence type="inferred from homology"/>
<feature type="transmembrane region" description="Helical" evidence="6">
    <location>
        <begin position="110"/>
        <end position="133"/>
    </location>
</feature>
<feature type="domain" description="Ubiquitin/SUMO-activating enzyme ubiquitin-like" evidence="8">
    <location>
        <begin position="175"/>
        <end position="241"/>
    </location>
</feature>
<dbReference type="InterPro" id="IPR023318">
    <property type="entry name" value="Ub_act_enz_dom_a_sf"/>
</dbReference>
<dbReference type="OrthoDB" id="10255449at2759"/>
<name>A0A8S0VNE9_OLEEU</name>
<dbReference type="GO" id="GO:0008641">
    <property type="term" value="F:ubiquitin-like modifier activating enzyme activity"/>
    <property type="evidence" value="ECO:0007669"/>
    <property type="project" value="InterPro"/>
</dbReference>
<dbReference type="EMBL" id="CACTIH010009723">
    <property type="protein sequence ID" value="CAA3032863.1"/>
    <property type="molecule type" value="Genomic_DNA"/>
</dbReference>
<keyword evidence="6" id="KW-1133">Transmembrane helix</keyword>
<comment type="caution">
    <text evidence="9">The sequence shown here is derived from an EMBL/GenBank/DDBJ whole genome shotgun (WGS) entry which is preliminary data.</text>
</comment>
<keyword evidence="6" id="KW-0812">Transmembrane</keyword>
<reference evidence="9 10" key="1">
    <citation type="submission" date="2019-12" db="EMBL/GenBank/DDBJ databases">
        <authorList>
            <person name="Alioto T."/>
            <person name="Alioto T."/>
            <person name="Gomez Garrido J."/>
        </authorList>
    </citation>
    <scope>NUCLEOTIDE SEQUENCE [LARGE SCALE GENOMIC DNA]</scope>
</reference>
<evidence type="ECO:0000256" key="3">
    <source>
        <dbReference type="ARBA" id="ARBA00022786"/>
    </source>
</evidence>
<evidence type="ECO:0000256" key="5">
    <source>
        <dbReference type="ARBA" id="ARBA00043952"/>
    </source>
</evidence>
<keyword evidence="10" id="KW-1185">Reference proteome</keyword>
<dbReference type="GO" id="GO:0005524">
    <property type="term" value="F:ATP binding"/>
    <property type="evidence" value="ECO:0007669"/>
    <property type="project" value="UniProtKB-KW"/>
</dbReference>
<gene>
    <name evidence="9" type="ORF">OLEA9_A067627</name>
</gene>
<comment type="similarity">
    <text evidence="1">Belongs to the ubiquitin-activating E1 family.</text>
</comment>
<keyword evidence="2" id="KW-0547">Nucleotide-binding</keyword>
<dbReference type="Proteomes" id="UP000594638">
    <property type="component" value="Unassembled WGS sequence"/>
</dbReference>
<evidence type="ECO:0000313" key="9">
    <source>
        <dbReference type="EMBL" id="CAA3032863.1"/>
    </source>
</evidence>
<dbReference type="AlphaFoldDB" id="A0A8S0VNE9"/>
<dbReference type="InterPro" id="IPR035985">
    <property type="entry name" value="Ubiquitin-activating_enz"/>
</dbReference>
<evidence type="ECO:0000256" key="1">
    <source>
        <dbReference type="ARBA" id="ARBA00005673"/>
    </source>
</evidence>
<protein>
    <submittedName>
        <fullName evidence="9">Ubiquitin-like activating enzyme ()</fullName>
    </submittedName>
</protein>
<keyword evidence="6" id="KW-0472">Membrane</keyword>
<keyword evidence="4" id="KW-0067">ATP-binding</keyword>
<keyword evidence="3" id="KW-0833">Ubl conjugation pathway</keyword>
<organism evidence="9 10">
    <name type="scientific">Olea europaea subsp. europaea</name>
    <dbReference type="NCBI Taxonomy" id="158383"/>
    <lineage>
        <taxon>Eukaryota</taxon>
        <taxon>Viridiplantae</taxon>
        <taxon>Streptophyta</taxon>
        <taxon>Embryophyta</taxon>
        <taxon>Tracheophyta</taxon>
        <taxon>Spermatophyta</taxon>
        <taxon>Magnoliopsida</taxon>
        <taxon>eudicotyledons</taxon>
        <taxon>Gunneridae</taxon>
        <taxon>Pentapetalae</taxon>
        <taxon>asterids</taxon>
        <taxon>lamiids</taxon>
        <taxon>Lamiales</taxon>
        <taxon>Oleaceae</taxon>
        <taxon>Oleeae</taxon>
        <taxon>Olea</taxon>
    </lineage>
</organism>
<comment type="pathway">
    <text evidence="5">Protein modification.</text>
</comment>
<dbReference type="Gramene" id="OE9A067627T1">
    <property type="protein sequence ID" value="OE9A067627C1"/>
    <property type="gene ID" value="OE9A067627"/>
</dbReference>
<dbReference type="Gene3D" id="3.10.290.20">
    <property type="entry name" value="Ubiquitin-like 2 activating enzyme e1b. Chain: B, domain 3"/>
    <property type="match status" value="1"/>
</dbReference>
<evidence type="ECO:0000256" key="4">
    <source>
        <dbReference type="ARBA" id="ARBA00022840"/>
    </source>
</evidence>
<evidence type="ECO:0000256" key="2">
    <source>
        <dbReference type="ARBA" id="ARBA00022741"/>
    </source>
</evidence>